<dbReference type="Proteomes" id="UP000237717">
    <property type="component" value="Plasmid pAt1D1609a"/>
</dbReference>
<sequence>METTGLGDERSLPVVKSGATLEAAAKVLTNSSHDTAVVAGENGRHLGTVCLRQITSALSSTIEAGENA</sequence>
<reference evidence="1 2" key="1">
    <citation type="submission" date="2018-02" db="EMBL/GenBank/DDBJ databases">
        <title>Complete genome sequence of Agrobacterium tumefaciens 1D1609.</title>
        <authorList>
            <person name="Cho S.-T."/>
            <person name="Haryono M."/>
            <person name="Chang H.-H."/>
            <person name="Santos M.N."/>
            <person name="Lai E.-M."/>
            <person name="Kuo C.-H."/>
        </authorList>
    </citation>
    <scope>NUCLEOTIDE SEQUENCE [LARGE SCALE GENOMIC DNA]</scope>
    <source>
        <strain evidence="1 2">1D1609</strain>
        <plasmid evidence="2">Plasmid pat1d1609a</plasmid>
    </source>
</reference>
<evidence type="ECO:0000313" key="2">
    <source>
        <dbReference type="Proteomes" id="UP000237717"/>
    </source>
</evidence>
<keyword evidence="1" id="KW-0614">Plasmid</keyword>
<evidence type="ECO:0000313" key="1">
    <source>
        <dbReference type="EMBL" id="AVH45351.1"/>
    </source>
</evidence>
<organism evidence="1 2">
    <name type="scientific">Agrobacterium tumefaciens</name>
    <dbReference type="NCBI Taxonomy" id="358"/>
    <lineage>
        <taxon>Bacteria</taxon>
        <taxon>Pseudomonadati</taxon>
        <taxon>Pseudomonadota</taxon>
        <taxon>Alphaproteobacteria</taxon>
        <taxon>Hyphomicrobiales</taxon>
        <taxon>Rhizobiaceae</taxon>
        <taxon>Rhizobium/Agrobacterium group</taxon>
        <taxon>Agrobacterium</taxon>
        <taxon>Agrobacterium tumefaciens complex</taxon>
    </lineage>
</organism>
<accession>A0A2L2LLZ3</accession>
<protein>
    <submittedName>
        <fullName evidence="1">Glycine/betaine ABC transporter ATPase</fullName>
    </submittedName>
</protein>
<gene>
    <name evidence="1" type="ORF">At1D1609_53180</name>
</gene>
<proteinExistence type="predicted"/>
<dbReference type="SUPFAM" id="SSF54631">
    <property type="entry name" value="CBS-domain pair"/>
    <property type="match status" value="1"/>
</dbReference>
<dbReference type="InterPro" id="IPR046342">
    <property type="entry name" value="CBS_dom_sf"/>
</dbReference>
<name>A0A2L2LLZ3_AGRTU</name>
<geneLocation type="plasmid" evidence="2">
    <name>pat1d1609a</name>
</geneLocation>
<dbReference type="AlphaFoldDB" id="A0A2L2LLZ3"/>
<dbReference type="EMBL" id="CP026927">
    <property type="protein sequence ID" value="AVH45351.1"/>
    <property type="molecule type" value="Genomic_DNA"/>
</dbReference>